<comment type="similarity">
    <text evidence="7">Belongs to the DHHC palmitoyltransferase family. PFA5 subfamily.</text>
</comment>
<feature type="transmembrane region" description="Helical" evidence="8">
    <location>
        <begin position="41"/>
        <end position="63"/>
    </location>
</feature>
<dbReference type="KEGG" id="eiv:EIN_044270"/>
<comment type="domain">
    <text evidence="8">The DHHC domain is required for palmitoyltransferase activity.</text>
</comment>
<dbReference type="GO" id="GO:0019706">
    <property type="term" value="F:protein-cysteine S-palmitoyltransferase activity"/>
    <property type="evidence" value="ECO:0007669"/>
    <property type="project" value="UniProtKB-EC"/>
</dbReference>
<feature type="transmembrane region" description="Helical" evidence="8">
    <location>
        <begin position="17"/>
        <end position="35"/>
    </location>
</feature>
<dbReference type="EC" id="2.3.1.225" evidence="8"/>
<dbReference type="Pfam" id="PF01529">
    <property type="entry name" value="DHHC"/>
    <property type="match status" value="1"/>
</dbReference>
<evidence type="ECO:0000313" key="10">
    <source>
        <dbReference type="EMBL" id="ELP86869.1"/>
    </source>
</evidence>
<comment type="subcellular location">
    <subcellularLocation>
        <location evidence="1">Membrane</location>
        <topology evidence="1">Multi-pass membrane protein</topology>
    </subcellularLocation>
</comment>
<sequence>MESIMNGGRPHLEKAPAVLYAVVSFLFISTTYINIKMSSVSTLFLLLRIPVWILEVLIGFLMLKIHYTDPHSKDYSKYKCYVGPPRKIFMQSTSNIKRLETNQIDDTVFYNPDNALDFCLECQTVKYPRVTHCDICNTCILRYDHHDTILETCIGQHNYAMYYVYVLGVVIVTGINCILFFVNQFCAMLFDFRLLFLSFLFANASLLFLYYRKLYLLIYQLQHNFTQAESEKFQNSRLIRCPYHYDTGDITLNVRDAFY</sequence>
<dbReference type="RefSeq" id="XP_004253640.1">
    <property type="nucleotide sequence ID" value="XM_004253592.1"/>
</dbReference>
<evidence type="ECO:0000256" key="3">
    <source>
        <dbReference type="ARBA" id="ARBA00022692"/>
    </source>
</evidence>
<keyword evidence="11" id="KW-1185">Reference proteome</keyword>
<keyword evidence="6 8" id="KW-0012">Acyltransferase</keyword>
<dbReference type="PANTHER" id="PTHR22883:SF23">
    <property type="entry name" value="PALMITOYLTRANSFERASE ZDHHC6"/>
    <property type="match status" value="1"/>
</dbReference>
<evidence type="ECO:0000256" key="1">
    <source>
        <dbReference type="ARBA" id="ARBA00004141"/>
    </source>
</evidence>
<keyword evidence="5 8" id="KW-0472">Membrane</keyword>
<proteinExistence type="inferred from homology"/>
<dbReference type="GO" id="GO:0005783">
    <property type="term" value="C:endoplasmic reticulum"/>
    <property type="evidence" value="ECO:0007669"/>
    <property type="project" value="TreeGrafter"/>
</dbReference>
<feature type="domain" description="Palmitoyltransferase DHHC" evidence="9">
    <location>
        <begin position="116"/>
        <end position="229"/>
    </location>
</feature>
<keyword evidence="2 8" id="KW-0808">Transferase</keyword>
<dbReference type="PANTHER" id="PTHR22883">
    <property type="entry name" value="ZINC FINGER DHHC DOMAIN CONTAINING PROTEIN"/>
    <property type="match status" value="1"/>
</dbReference>
<dbReference type="OMA" id="DICETCI"/>
<accession>A0A0A1TZ90</accession>
<dbReference type="GO" id="GO:0016020">
    <property type="term" value="C:membrane"/>
    <property type="evidence" value="ECO:0007669"/>
    <property type="project" value="UniProtKB-SubCell"/>
</dbReference>
<dbReference type="OrthoDB" id="9909019at2759"/>
<dbReference type="VEuPathDB" id="AmoebaDB:EIN_044270"/>
<evidence type="ECO:0000259" key="9">
    <source>
        <dbReference type="Pfam" id="PF01529"/>
    </source>
</evidence>
<comment type="catalytic activity">
    <reaction evidence="8">
        <text>L-cysteinyl-[protein] + hexadecanoyl-CoA = S-hexadecanoyl-L-cysteinyl-[protein] + CoA</text>
        <dbReference type="Rhea" id="RHEA:36683"/>
        <dbReference type="Rhea" id="RHEA-COMP:10131"/>
        <dbReference type="Rhea" id="RHEA-COMP:11032"/>
        <dbReference type="ChEBI" id="CHEBI:29950"/>
        <dbReference type="ChEBI" id="CHEBI:57287"/>
        <dbReference type="ChEBI" id="CHEBI:57379"/>
        <dbReference type="ChEBI" id="CHEBI:74151"/>
        <dbReference type="EC" id="2.3.1.225"/>
    </reaction>
</comment>
<name>A0A0A1TZ90_ENTIV</name>
<evidence type="ECO:0000256" key="8">
    <source>
        <dbReference type="RuleBase" id="RU079119"/>
    </source>
</evidence>
<evidence type="ECO:0000256" key="7">
    <source>
        <dbReference type="ARBA" id="ARBA00038298"/>
    </source>
</evidence>
<dbReference type="GO" id="GO:0006612">
    <property type="term" value="P:protein targeting to membrane"/>
    <property type="evidence" value="ECO:0007669"/>
    <property type="project" value="TreeGrafter"/>
</dbReference>
<feature type="transmembrane region" description="Helical" evidence="8">
    <location>
        <begin position="162"/>
        <end position="182"/>
    </location>
</feature>
<protein>
    <recommendedName>
        <fullName evidence="8">Palmitoyltransferase</fullName>
        <ecNumber evidence="8">2.3.1.225</ecNumber>
    </recommendedName>
</protein>
<dbReference type="Proteomes" id="UP000014680">
    <property type="component" value="Unassembled WGS sequence"/>
</dbReference>
<dbReference type="InterPro" id="IPR001594">
    <property type="entry name" value="Palmitoyltrfase_DHHC"/>
</dbReference>
<feature type="transmembrane region" description="Helical" evidence="8">
    <location>
        <begin position="194"/>
        <end position="211"/>
    </location>
</feature>
<keyword evidence="4 8" id="KW-1133">Transmembrane helix</keyword>
<dbReference type="EMBL" id="KB206902">
    <property type="protein sequence ID" value="ELP86869.1"/>
    <property type="molecule type" value="Genomic_DNA"/>
</dbReference>
<dbReference type="InterPro" id="IPR039859">
    <property type="entry name" value="PFA4/ZDH16/20/ERF2-like"/>
</dbReference>
<evidence type="ECO:0000256" key="5">
    <source>
        <dbReference type="ARBA" id="ARBA00023136"/>
    </source>
</evidence>
<reference evidence="10 11" key="1">
    <citation type="submission" date="2012-10" db="EMBL/GenBank/DDBJ databases">
        <authorList>
            <person name="Zafar N."/>
            <person name="Inman J."/>
            <person name="Hall N."/>
            <person name="Lorenzi H."/>
            <person name="Caler E."/>
        </authorList>
    </citation>
    <scope>NUCLEOTIDE SEQUENCE [LARGE SCALE GENOMIC DNA]</scope>
    <source>
        <strain evidence="10 11">IP1</strain>
    </source>
</reference>
<evidence type="ECO:0000256" key="4">
    <source>
        <dbReference type="ARBA" id="ARBA00022989"/>
    </source>
</evidence>
<dbReference type="AlphaFoldDB" id="A0A0A1TZ90"/>
<evidence type="ECO:0000256" key="6">
    <source>
        <dbReference type="ARBA" id="ARBA00023315"/>
    </source>
</evidence>
<dbReference type="GO" id="GO:0005794">
    <property type="term" value="C:Golgi apparatus"/>
    <property type="evidence" value="ECO:0007669"/>
    <property type="project" value="TreeGrafter"/>
</dbReference>
<evidence type="ECO:0000313" key="11">
    <source>
        <dbReference type="Proteomes" id="UP000014680"/>
    </source>
</evidence>
<evidence type="ECO:0000256" key="2">
    <source>
        <dbReference type="ARBA" id="ARBA00022679"/>
    </source>
</evidence>
<dbReference type="PROSITE" id="PS50216">
    <property type="entry name" value="DHHC"/>
    <property type="match status" value="1"/>
</dbReference>
<keyword evidence="3 8" id="KW-0812">Transmembrane</keyword>
<organism evidence="10 11">
    <name type="scientific">Entamoeba invadens IP1</name>
    <dbReference type="NCBI Taxonomy" id="370355"/>
    <lineage>
        <taxon>Eukaryota</taxon>
        <taxon>Amoebozoa</taxon>
        <taxon>Evosea</taxon>
        <taxon>Archamoebae</taxon>
        <taxon>Mastigamoebida</taxon>
        <taxon>Entamoebidae</taxon>
        <taxon>Entamoeba</taxon>
    </lineage>
</organism>
<dbReference type="GeneID" id="14885804"/>
<gene>
    <name evidence="10" type="ORF">EIN_044270</name>
</gene>